<evidence type="ECO:0000256" key="2">
    <source>
        <dbReference type="ARBA" id="ARBA00022692"/>
    </source>
</evidence>
<keyword evidence="5" id="KW-0175">Coiled coil</keyword>
<feature type="transmembrane region" description="Helical" evidence="7">
    <location>
        <begin position="125"/>
        <end position="146"/>
    </location>
</feature>
<dbReference type="EMBL" id="KN549679">
    <property type="protein sequence ID" value="KHJ96388.1"/>
    <property type="molecule type" value="Genomic_DNA"/>
</dbReference>
<evidence type="ECO:0000256" key="1">
    <source>
        <dbReference type="ARBA" id="ARBA00004141"/>
    </source>
</evidence>
<protein>
    <recommendedName>
        <fullName evidence="10">Major facilitator superfamily (MFS) profile domain-containing protein</fullName>
    </recommendedName>
</protein>
<feature type="transmembrane region" description="Helical" evidence="7">
    <location>
        <begin position="158"/>
        <end position="178"/>
    </location>
</feature>
<proteinExistence type="predicted"/>
<evidence type="ECO:0000256" key="4">
    <source>
        <dbReference type="ARBA" id="ARBA00023136"/>
    </source>
</evidence>
<accession>A0A0B1TFP9</accession>
<feature type="transmembrane region" description="Helical" evidence="7">
    <location>
        <begin position="37"/>
        <end position="56"/>
    </location>
</feature>
<dbReference type="Pfam" id="PF00083">
    <property type="entry name" value="Sugar_tr"/>
    <property type="match status" value="1"/>
</dbReference>
<dbReference type="Gene3D" id="1.20.1250.20">
    <property type="entry name" value="MFS general substrate transporter like domains"/>
    <property type="match status" value="1"/>
</dbReference>
<feature type="coiled-coil region" evidence="5">
    <location>
        <begin position="72"/>
        <end position="117"/>
    </location>
</feature>
<evidence type="ECO:0000256" key="3">
    <source>
        <dbReference type="ARBA" id="ARBA00022989"/>
    </source>
</evidence>
<evidence type="ECO:0000256" key="7">
    <source>
        <dbReference type="SAM" id="Phobius"/>
    </source>
</evidence>
<feature type="transmembrane region" description="Helical" evidence="7">
    <location>
        <begin position="190"/>
        <end position="211"/>
    </location>
</feature>
<feature type="compositionally biased region" description="Basic and acidic residues" evidence="6">
    <location>
        <begin position="309"/>
        <end position="318"/>
    </location>
</feature>
<evidence type="ECO:0000313" key="8">
    <source>
        <dbReference type="EMBL" id="KHJ96388.1"/>
    </source>
</evidence>
<dbReference type="AlphaFoldDB" id="A0A0B1TFP9"/>
<keyword evidence="4 7" id="KW-0472">Membrane</keyword>
<dbReference type="Proteomes" id="UP000053660">
    <property type="component" value="Unassembled WGS sequence"/>
</dbReference>
<keyword evidence="9" id="KW-1185">Reference proteome</keyword>
<evidence type="ECO:0000313" key="9">
    <source>
        <dbReference type="Proteomes" id="UP000053660"/>
    </source>
</evidence>
<dbReference type="GO" id="GO:0016020">
    <property type="term" value="C:membrane"/>
    <property type="evidence" value="ECO:0007669"/>
    <property type="project" value="UniProtKB-SubCell"/>
</dbReference>
<keyword evidence="2 7" id="KW-0812">Transmembrane</keyword>
<reference evidence="8 9" key="1">
    <citation type="submission" date="2014-03" db="EMBL/GenBank/DDBJ databases">
        <title>Draft genome of the hookworm Oesophagostomum dentatum.</title>
        <authorList>
            <person name="Mitreva M."/>
        </authorList>
    </citation>
    <scope>NUCLEOTIDE SEQUENCE [LARGE SCALE GENOMIC DNA]</scope>
    <source>
        <strain evidence="8 9">OD-Hann</strain>
    </source>
</reference>
<dbReference type="GO" id="GO:0022857">
    <property type="term" value="F:transmembrane transporter activity"/>
    <property type="evidence" value="ECO:0007669"/>
    <property type="project" value="InterPro"/>
</dbReference>
<dbReference type="InterPro" id="IPR036259">
    <property type="entry name" value="MFS_trans_sf"/>
</dbReference>
<dbReference type="InterPro" id="IPR005828">
    <property type="entry name" value="MFS_sugar_transport-like"/>
</dbReference>
<name>A0A0B1TFP9_OESDE</name>
<evidence type="ECO:0000256" key="6">
    <source>
        <dbReference type="SAM" id="MobiDB-lite"/>
    </source>
</evidence>
<dbReference type="SUPFAM" id="SSF103473">
    <property type="entry name" value="MFS general substrate transporter"/>
    <property type="match status" value="1"/>
</dbReference>
<sequence length="334" mass="38082">MEHIPKKHRFWVATVIAWAPNFIILNGLAFISHDWRTFQRVLFLVSTPALFLFFFVHESPRWLIQKGRIDEARKVLQSIQRIDREKESKKEEMEKMLDATHQKLQALEEKQKNYDMRHLFYTRDMTVATIVYCAGIFMASMVNYGLIFNIEMLSGSFFINSIIMGSIRWSINIVFGILDFKVKPMGRKAVHFMSQSTIAVCLCAIAVVYLIKMDEKYAIVIRVATIIAAATSSQSFITKNISGMEYYPTVIRNSAIAFKSTCSRLGTILAPQLFIVSSWAALPYVVLTAMSTLDTIAFQAVIPETKGKPLPEHLPEKHKSTKKAAKRQISLTNV</sequence>
<dbReference type="PANTHER" id="PTHR24064">
    <property type="entry name" value="SOLUTE CARRIER FAMILY 22 MEMBER"/>
    <property type="match status" value="1"/>
</dbReference>
<evidence type="ECO:0008006" key="10">
    <source>
        <dbReference type="Google" id="ProtNLM"/>
    </source>
</evidence>
<keyword evidence="3 7" id="KW-1133">Transmembrane helix</keyword>
<dbReference type="OrthoDB" id="3936150at2759"/>
<gene>
    <name evidence="8" type="ORF">OESDEN_03644</name>
</gene>
<organism evidence="8 9">
    <name type="scientific">Oesophagostomum dentatum</name>
    <name type="common">Nodular worm</name>
    <dbReference type="NCBI Taxonomy" id="61180"/>
    <lineage>
        <taxon>Eukaryota</taxon>
        <taxon>Metazoa</taxon>
        <taxon>Ecdysozoa</taxon>
        <taxon>Nematoda</taxon>
        <taxon>Chromadorea</taxon>
        <taxon>Rhabditida</taxon>
        <taxon>Rhabditina</taxon>
        <taxon>Rhabditomorpha</taxon>
        <taxon>Strongyloidea</taxon>
        <taxon>Strongylidae</taxon>
        <taxon>Oesophagostomum</taxon>
    </lineage>
</organism>
<comment type="subcellular location">
    <subcellularLocation>
        <location evidence="1">Membrane</location>
        <topology evidence="1">Multi-pass membrane protein</topology>
    </subcellularLocation>
</comment>
<feature type="region of interest" description="Disordered" evidence="6">
    <location>
        <begin position="309"/>
        <end position="334"/>
    </location>
</feature>
<feature type="transmembrane region" description="Helical" evidence="7">
    <location>
        <begin position="217"/>
        <end position="237"/>
    </location>
</feature>
<evidence type="ECO:0000256" key="5">
    <source>
        <dbReference type="SAM" id="Coils"/>
    </source>
</evidence>
<feature type="transmembrane region" description="Helical" evidence="7">
    <location>
        <begin position="12"/>
        <end position="31"/>
    </location>
</feature>